<organism evidence="7 8">
    <name type="scientific">Parasporobacterium paucivorans DSM 15970</name>
    <dbReference type="NCBI Taxonomy" id="1122934"/>
    <lineage>
        <taxon>Bacteria</taxon>
        <taxon>Bacillati</taxon>
        <taxon>Bacillota</taxon>
        <taxon>Clostridia</taxon>
        <taxon>Lachnospirales</taxon>
        <taxon>Lachnospiraceae</taxon>
        <taxon>Parasporobacterium</taxon>
    </lineage>
</organism>
<dbReference type="EMBL" id="FQYT01000007">
    <property type="protein sequence ID" value="SHI79724.1"/>
    <property type="molecule type" value="Genomic_DNA"/>
</dbReference>
<protein>
    <recommendedName>
        <fullName evidence="3">cysteine desulfurase</fullName>
        <ecNumber evidence="3">2.8.1.7</ecNumber>
    </recommendedName>
</protein>
<dbReference type="EC" id="2.8.1.7" evidence="3"/>
<evidence type="ECO:0000313" key="7">
    <source>
        <dbReference type="EMBL" id="SHI79724.1"/>
    </source>
</evidence>
<evidence type="ECO:0000259" key="6">
    <source>
        <dbReference type="Pfam" id="PF00266"/>
    </source>
</evidence>
<dbReference type="PIRSF" id="PIRSF005572">
    <property type="entry name" value="NifS"/>
    <property type="match status" value="1"/>
</dbReference>
<evidence type="ECO:0000313" key="8">
    <source>
        <dbReference type="Proteomes" id="UP000184342"/>
    </source>
</evidence>
<evidence type="ECO:0000256" key="4">
    <source>
        <dbReference type="ARBA" id="ARBA00022898"/>
    </source>
</evidence>
<evidence type="ECO:0000256" key="1">
    <source>
        <dbReference type="ARBA" id="ARBA00001933"/>
    </source>
</evidence>
<dbReference type="RefSeq" id="WP_073993179.1">
    <property type="nucleotide sequence ID" value="NZ_FQYT01000007.1"/>
</dbReference>
<dbReference type="InterPro" id="IPR000192">
    <property type="entry name" value="Aminotrans_V_dom"/>
</dbReference>
<evidence type="ECO:0000256" key="3">
    <source>
        <dbReference type="ARBA" id="ARBA00012239"/>
    </source>
</evidence>
<dbReference type="InterPro" id="IPR015421">
    <property type="entry name" value="PyrdxlP-dep_Trfase_major"/>
</dbReference>
<dbReference type="PANTHER" id="PTHR43586">
    <property type="entry name" value="CYSTEINE DESULFURASE"/>
    <property type="match status" value="1"/>
</dbReference>
<dbReference type="Pfam" id="PF00266">
    <property type="entry name" value="Aminotran_5"/>
    <property type="match status" value="1"/>
</dbReference>
<dbReference type="AlphaFoldDB" id="A0A1M6E2F4"/>
<proteinExistence type="inferred from homology"/>
<name>A0A1M6E2F4_9FIRM</name>
<dbReference type="SUPFAM" id="SSF53383">
    <property type="entry name" value="PLP-dependent transferases"/>
    <property type="match status" value="1"/>
</dbReference>
<dbReference type="InterPro" id="IPR010969">
    <property type="entry name" value="Cys_dSase-rel_unknwn_funct"/>
</dbReference>
<dbReference type="InterPro" id="IPR015424">
    <property type="entry name" value="PyrdxlP-dep_Trfase"/>
</dbReference>
<dbReference type="STRING" id="1122934.SAMN02745691_00839"/>
<accession>A0A1M6E2F4</accession>
<dbReference type="InterPro" id="IPR016454">
    <property type="entry name" value="Cysteine_dSase"/>
</dbReference>
<dbReference type="NCBIfam" id="TIGR01977">
    <property type="entry name" value="am_tr_V_EF2568"/>
    <property type="match status" value="1"/>
</dbReference>
<comment type="cofactor">
    <cofactor evidence="1">
        <name>pyridoxal 5'-phosphate</name>
        <dbReference type="ChEBI" id="CHEBI:597326"/>
    </cofactor>
</comment>
<dbReference type="GO" id="GO:0031071">
    <property type="term" value="F:cysteine desulfurase activity"/>
    <property type="evidence" value="ECO:0007669"/>
    <property type="project" value="UniProtKB-EC"/>
</dbReference>
<sequence length="381" mass="40725">MSNRTIYLDNAATSWPKPEQVYQNVDSVSRKVRGNPGRGLNSSASLGNKILNDAREEIAGFFNAPSPDYVIFTCNGTDSLNIALKGLINPGSKVLTGPYEHNSVMRPLNSLRERGAIITAAGRLEDYAIDLKSVARICRDGIDFAVISHISNVTGSVADIAGISRIVHSAGGLVILDAAQSAGIIQIDMKELGVDILAAPGHKGLMGPMGTGILVLSDNFSIKPFREGGTGILSDEDSQPENLPFRLEAGTSNLPGIAGLLEGIRFLKSTGLDMIARHESELASRLINGLNQMKGINLYCNTKNPQSGVVSFTADSVEPSVIETILDQAYHIQVRSGLHCSPHAHKSIGTFPAGTVRVSFGYYNTFEEIDTLLSALQSIIH</sequence>
<gene>
    <name evidence="7" type="ORF">SAMN02745691_00839</name>
</gene>
<reference evidence="7 8" key="1">
    <citation type="submission" date="2016-11" db="EMBL/GenBank/DDBJ databases">
        <authorList>
            <person name="Jaros S."/>
            <person name="Januszkiewicz K."/>
            <person name="Wedrychowicz H."/>
        </authorList>
    </citation>
    <scope>NUCLEOTIDE SEQUENCE [LARGE SCALE GENOMIC DNA]</scope>
    <source>
        <strain evidence="7 8">DSM 15970</strain>
    </source>
</reference>
<keyword evidence="4" id="KW-0663">Pyridoxal phosphate</keyword>
<dbReference type="PANTHER" id="PTHR43586:SF4">
    <property type="entry name" value="ISOPENICILLIN N EPIMERASE"/>
    <property type="match status" value="1"/>
</dbReference>
<comment type="similarity">
    <text evidence="2">Belongs to the class-V pyridoxal-phosphate-dependent aminotransferase family. Csd subfamily.</text>
</comment>
<comment type="catalytic activity">
    <reaction evidence="5">
        <text>(sulfur carrier)-H + L-cysteine = (sulfur carrier)-SH + L-alanine</text>
        <dbReference type="Rhea" id="RHEA:43892"/>
        <dbReference type="Rhea" id="RHEA-COMP:14737"/>
        <dbReference type="Rhea" id="RHEA-COMP:14739"/>
        <dbReference type="ChEBI" id="CHEBI:29917"/>
        <dbReference type="ChEBI" id="CHEBI:35235"/>
        <dbReference type="ChEBI" id="CHEBI:57972"/>
        <dbReference type="ChEBI" id="CHEBI:64428"/>
        <dbReference type="EC" id="2.8.1.7"/>
    </reaction>
</comment>
<dbReference type="Proteomes" id="UP000184342">
    <property type="component" value="Unassembled WGS sequence"/>
</dbReference>
<evidence type="ECO:0000256" key="5">
    <source>
        <dbReference type="ARBA" id="ARBA00050776"/>
    </source>
</evidence>
<evidence type="ECO:0000256" key="2">
    <source>
        <dbReference type="ARBA" id="ARBA00010447"/>
    </source>
</evidence>
<keyword evidence="8" id="KW-1185">Reference proteome</keyword>
<feature type="domain" description="Aminotransferase class V" evidence="6">
    <location>
        <begin position="6"/>
        <end position="372"/>
    </location>
</feature>
<dbReference type="InterPro" id="IPR015422">
    <property type="entry name" value="PyrdxlP-dep_Trfase_small"/>
</dbReference>
<dbReference type="Gene3D" id="3.40.640.10">
    <property type="entry name" value="Type I PLP-dependent aspartate aminotransferase-like (Major domain)"/>
    <property type="match status" value="1"/>
</dbReference>
<dbReference type="Gene3D" id="3.90.1150.10">
    <property type="entry name" value="Aspartate Aminotransferase, domain 1"/>
    <property type="match status" value="1"/>
</dbReference>